<dbReference type="CDD" id="cd12148">
    <property type="entry name" value="fungal_TF_MHR"/>
    <property type="match status" value="1"/>
</dbReference>
<dbReference type="PANTHER" id="PTHR31845:SF19">
    <property type="entry name" value="TRANSCRIPTION FACTOR DOMAIN-CONTAINING PROTEIN"/>
    <property type="match status" value="1"/>
</dbReference>
<evidence type="ECO:0000256" key="4">
    <source>
        <dbReference type="ARBA" id="ARBA00023163"/>
    </source>
</evidence>
<keyword evidence="4" id="KW-0804">Transcription</keyword>
<evidence type="ECO:0000256" key="5">
    <source>
        <dbReference type="ARBA" id="ARBA00023242"/>
    </source>
</evidence>
<dbReference type="AlphaFoldDB" id="A0A0C3SBK4"/>
<dbReference type="PANTHER" id="PTHR31845">
    <property type="entry name" value="FINGER DOMAIN PROTEIN, PUTATIVE-RELATED"/>
    <property type="match status" value="1"/>
</dbReference>
<keyword evidence="9" id="KW-1185">Reference proteome</keyword>
<dbReference type="EMBL" id="KN840486">
    <property type="protein sequence ID" value="KIP08045.1"/>
    <property type="molecule type" value="Genomic_DNA"/>
</dbReference>
<dbReference type="GO" id="GO:0005634">
    <property type="term" value="C:nucleus"/>
    <property type="evidence" value="ECO:0007669"/>
    <property type="project" value="UniProtKB-SubCell"/>
</dbReference>
<evidence type="ECO:0000313" key="9">
    <source>
        <dbReference type="Proteomes" id="UP000053257"/>
    </source>
</evidence>
<proteinExistence type="predicted"/>
<dbReference type="SMART" id="SM00906">
    <property type="entry name" value="Fungal_trans"/>
    <property type="match status" value="1"/>
</dbReference>
<evidence type="ECO:0000256" key="3">
    <source>
        <dbReference type="ARBA" id="ARBA00023125"/>
    </source>
</evidence>
<dbReference type="InterPro" id="IPR007219">
    <property type="entry name" value="XnlR_reg_dom"/>
</dbReference>
<accession>A0A0C3SBK4</accession>
<dbReference type="GO" id="GO:0000981">
    <property type="term" value="F:DNA-binding transcription factor activity, RNA polymerase II-specific"/>
    <property type="evidence" value="ECO:0007669"/>
    <property type="project" value="TreeGrafter"/>
</dbReference>
<feature type="region of interest" description="Disordered" evidence="6">
    <location>
        <begin position="324"/>
        <end position="347"/>
    </location>
</feature>
<sequence>MPGHTAAYIYADQLISRGHGLPLWQPEPTRLGEILVGDVGFTEEGCFYRLFNVLRPEGDSANARGVPEGFVPLRVNEEDIVHTNPEFIPPGPVCSTQSVNFKAQAGASSHSLGAAYTFNCSGSQGAMAVLGDFGSQSKAVSNWAFRQYMRKHHAAWHAFATRRGFAVRAGGIVLVYGWLKTSEWAIAAFQNQGRAHDISFQVGLESFAAAQFAVSLGEDVQVSMEQRCGPLRQGMPRTIASSRVSVPRDQCLFLRYYKLKKRLFRRPKVIITADARDVHGTQDFDPPPQEHVRGLLGEGRQICQSGENSSLEVGHTEHDAGVVTETEDLDDGDSSDSSDIEQVPGTKEPPDLLDYLADYILKHSDAEVAIVGHDELYDALPPAAWPEDREAALKARAPSVAVTDGVGHLNTPHAQRASCVRCMALNALCEPLEGDLDFCCKRCKVAEHYRTPGRAPRSSAPRDKLREQNETVIALREKLAALQLQADNRRMQGPSLADTPLSKFSVSTQAMQTTQYSFISRAPPVFRKGIISLDEAHALLQMYWDKMNLFTNLLDPIIYTTSHLIERSPFLFTTICAIASRFYTQKPTMYRSALHHALLEAGNALIGGPKTVDNVYAYILLALYPSPVDRGEQERSWIYLGVAIQIARDLGLDRPVGRVPTTGAQAILARNRTRAWLFCFNLDRWMGLLHGADLIISSADYAVGLMEDWWSTLDDNSRTFDVHLAGWTMASVVLERSRAVLRDVSEGLGEGAAGTASAWEAVEEATGAWNKWCGRIQEYTLLDDTGGHVRSAVTRILYNYARMIRLSADLRSKGGVLDEGEGADEDEESKIYGYTTVAAENILSAILKTPAPTGQSASSSSSSATSANLFCYAPDGLNALVTLTCVFLLQHLQPRHSKYIKPEQRALILEEVRHIATAYGSLEGTNDGRQSVRHYARFLHELLSQQGTVLDTPDSITKTETSAERIVDARRVRPIPDALPRDYARAIADVPEGPFLAPPLPFSEESLAPMRRMAKLGVFGFAWARRRRTSP</sequence>
<evidence type="ECO:0000259" key="7">
    <source>
        <dbReference type="SMART" id="SM00906"/>
    </source>
</evidence>
<dbReference type="InterPro" id="IPR051089">
    <property type="entry name" value="prtT"/>
</dbReference>
<dbReference type="STRING" id="745531.A0A0C3SBK4"/>
<feature type="domain" description="Xylanolytic transcriptional activator regulatory" evidence="7">
    <location>
        <begin position="636"/>
        <end position="712"/>
    </location>
</feature>
<dbReference type="GO" id="GO:0006351">
    <property type="term" value="P:DNA-templated transcription"/>
    <property type="evidence" value="ECO:0007669"/>
    <property type="project" value="InterPro"/>
</dbReference>
<dbReference type="Pfam" id="PF04082">
    <property type="entry name" value="Fungal_trans"/>
    <property type="match status" value="1"/>
</dbReference>
<reference evidence="8 9" key="1">
    <citation type="journal article" date="2014" name="PLoS Genet.">
        <title>Analysis of the Phlebiopsis gigantea genome, transcriptome and secretome provides insight into its pioneer colonization strategies of wood.</title>
        <authorList>
            <person name="Hori C."/>
            <person name="Ishida T."/>
            <person name="Igarashi K."/>
            <person name="Samejima M."/>
            <person name="Suzuki H."/>
            <person name="Master E."/>
            <person name="Ferreira P."/>
            <person name="Ruiz-Duenas F.J."/>
            <person name="Held B."/>
            <person name="Canessa P."/>
            <person name="Larrondo L.F."/>
            <person name="Schmoll M."/>
            <person name="Druzhinina I.S."/>
            <person name="Kubicek C.P."/>
            <person name="Gaskell J.A."/>
            <person name="Kersten P."/>
            <person name="St John F."/>
            <person name="Glasner J."/>
            <person name="Sabat G."/>
            <person name="Splinter BonDurant S."/>
            <person name="Syed K."/>
            <person name="Yadav J."/>
            <person name="Mgbeahuruike A.C."/>
            <person name="Kovalchuk A."/>
            <person name="Asiegbu F.O."/>
            <person name="Lackner G."/>
            <person name="Hoffmeister D."/>
            <person name="Rencoret J."/>
            <person name="Gutierrez A."/>
            <person name="Sun H."/>
            <person name="Lindquist E."/>
            <person name="Barry K."/>
            <person name="Riley R."/>
            <person name="Grigoriev I.V."/>
            <person name="Henrissat B."/>
            <person name="Kues U."/>
            <person name="Berka R.M."/>
            <person name="Martinez A.T."/>
            <person name="Covert S.F."/>
            <person name="Blanchette R.A."/>
            <person name="Cullen D."/>
        </authorList>
    </citation>
    <scope>NUCLEOTIDE SEQUENCE [LARGE SCALE GENOMIC DNA]</scope>
    <source>
        <strain evidence="8 9">11061_1 CR5-6</strain>
    </source>
</reference>
<keyword evidence="2" id="KW-0805">Transcription regulation</keyword>
<keyword evidence="5" id="KW-0539">Nucleus</keyword>
<evidence type="ECO:0000256" key="2">
    <source>
        <dbReference type="ARBA" id="ARBA00023015"/>
    </source>
</evidence>
<evidence type="ECO:0000256" key="6">
    <source>
        <dbReference type="SAM" id="MobiDB-lite"/>
    </source>
</evidence>
<name>A0A0C3SBK4_PHLG1</name>
<gene>
    <name evidence="8" type="ORF">PHLGIDRAFT_127288</name>
</gene>
<evidence type="ECO:0000313" key="8">
    <source>
        <dbReference type="EMBL" id="KIP08045.1"/>
    </source>
</evidence>
<keyword evidence="3" id="KW-0238">DNA-binding</keyword>
<organism evidence="8 9">
    <name type="scientific">Phlebiopsis gigantea (strain 11061_1 CR5-6)</name>
    <name type="common">White-rot fungus</name>
    <name type="synonym">Peniophora gigantea</name>
    <dbReference type="NCBI Taxonomy" id="745531"/>
    <lineage>
        <taxon>Eukaryota</taxon>
        <taxon>Fungi</taxon>
        <taxon>Dikarya</taxon>
        <taxon>Basidiomycota</taxon>
        <taxon>Agaricomycotina</taxon>
        <taxon>Agaricomycetes</taxon>
        <taxon>Polyporales</taxon>
        <taxon>Phanerochaetaceae</taxon>
        <taxon>Phlebiopsis</taxon>
    </lineage>
</organism>
<dbReference type="OrthoDB" id="3163292at2759"/>
<dbReference type="GO" id="GO:0000976">
    <property type="term" value="F:transcription cis-regulatory region binding"/>
    <property type="evidence" value="ECO:0007669"/>
    <property type="project" value="TreeGrafter"/>
</dbReference>
<protein>
    <recommendedName>
        <fullName evidence="7">Xylanolytic transcriptional activator regulatory domain-containing protein</fullName>
    </recommendedName>
</protein>
<dbReference type="HOGENOM" id="CLU_274512_0_0_1"/>
<dbReference type="Proteomes" id="UP000053257">
    <property type="component" value="Unassembled WGS sequence"/>
</dbReference>
<feature type="compositionally biased region" description="Acidic residues" evidence="6">
    <location>
        <begin position="325"/>
        <end position="339"/>
    </location>
</feature>
<evidence type="ECO:0000256" key="1">
    <source>
        <dbReference type="ARBA" id="ARBA00004123"/>
    </source>
</evidence>
<comment type="subcellular location">
    <subcellularLocation>
        <location evidence="1">Nucleus</location>
    </subcellularLocation>
</comment>
<dbReference type="GO" id="GO:0008270">
    <property type="term" value="F:zinc ion binding"/>
    <property type="evidence" value="ECO:0007669"/>
    <property type="project" value="InterPro"/>
</dbReference>